<evidence type="ECO:0000313" key="7">
    <source>
        <dbReference type="Proteomes" id="UP000218784"/>
    </source>
</evidence>
<evidence type="ECO:0000256" key="4">
    <source>
        <dbReference type="SAM" id="Phobius"/>
    </source>
</evidence>
<keyword evidence="1 2" id="KW-0807">Transducer</keyword>
<evidence type="ECO:0000256" key="1">
    <source>
        <dbReference type="ARBA" id="ARBA00023224"/>
    </source>
</evidence>
<dbReference type="SMART" id="SM00283">
    <property type="entry name" value="MA"/>
    <property type="match status" value="1"/>
</dbReference>
<evidence type="ECO:0000259" key="5">
    <source>
        <dbReference type="PROSITE" id="PS50111"/>
    </source>
</evidence>
<protein>
    <recommendedName>
        <fullName evidence="5">Methyl-accepting transducer domain-containing protein</fullName>
    </recommendedName>
</protein>
<evidence type="ECO:0000256" key="3">
    <source>
        <dbReference type="SAM" id="Coils"/>
    </source>
</evidence>
<gene>
    <name evidence="6" type="ORF">COA17_12700</name>
</gene>
<dbReference type="SUPFAM" id="SSF58104">
    <property type="entry name" value="Methyl-accepting chemotaxis protein (MCP) signaling domain"/>
    <property type="match status" value="1"/>
</dbReference>
<keyword evidence="4" id="KW-0812">Transmembrane</keyword>
<comment type="caution">
    <text evidence="6">The sequence shown here is derived from an EMBL/GenBank/DDBJ whole genome shotgun (WGS) entry which is preliminary data.</text>
</comment>
<sequence length="638" mass="68577">MTLPVAARPDADLASLASIYRRHFVAPLIFILLASSAVTLALLFWFSAASDRQELARERQMAEFLIDSERQFLVRNERGYAQWDDAFDRIVLHRDTGWAHRNIGAYVYLSHQYEHALVIDGQGRTIYASNRDRREPIDAFELIGPSLRTVLADLRRQPANGRNERGMYVPIGDRLAIVSVVQITDASGETPTRSDRSYLVFVNILSPAELSRLGGERELSGVHFVPLGVPVSAGKPTLPLHDARGVAFGQLQWDARQPGAYLLRRGLAAVVILLALLGLLTRQILRRSRRILADTAAAIAQSERAARQAHDALEELNRARDAAAAAEQEARDRLERTVAQVRADNRALDAKVRNARDAAMAEARQQLERELAPLLATMRGQAALLAGASEQVRDQARGLETLATNASTAAAATERRSLDLAPQAATFTEASREIERQSLAALSDARRAASDGQEIQASVGELAGSLDEIGGVLTLIDDLSRQTNLLALNAQIEAARAGKAGSGFAVVASEVKSLAHHTADLTARVATQIGALRDRVGTAVESIGTISGALTRTEQASSVITEAVNRQARGIDGIRAGIDGIAAESRTAAASVGDTRSAIAAGHDAADRLDGVALDLTETLSRLDRSVATFLSQLRTAA</sequence>
<dbReference type="AlphaFoldDB" id="A0A2A4HXY4"/>
<dbReference type="GO" id="GO:0016020">
    <property type="term" value="C:membrane"/>
    <property type="evidence" value="ECO:0007669"/>
    <property type="project" value="InterPro"/>
</dbReference>
<reference evidence="6 7" key="1">
    <citation type="submission" date="2017-09" db="EMBL/GenBank/DDBJ databases">
        <title>Sphingomonas ginsenosidimutans KACC 14949, whole genome shotgun sequence.</title>
        <authorList>
            <person name="Feng G."/>
            <person name="Zhu H."/>
        </authorList>
    </citation>
    <scope>NUCLEOTIDE SEQUENCE [LARGE SCALE GENOMIC DNA]</scope>
    <source>
        <strain evidence="6 7">KACC 14949</strain>
    </source>
</reference>
<accession>A0A2A4HXY4</accession>
<dbReference type="RefSeq" id="WP_070321893.1">
    <property type="nucleotide sequence ID" value="NZ_JAIEOT010000121.1"/>
</dbReference>
<keyword evidence="7" id="KW-1185">Reference proteome</keyword>
<dbReference type="InterPro" id="IPR007892">
    <property type="entry name" value="CHASE4"/>
</dbReference>
<dbReference type="Pfam" id="PF05228">
    <property type="entry name" value="CHASE4"/>
    <property type="match status" value="1"/>
</dbReference>
<dbReference type="GO" id="GO:0007165">
    <property type="term" value="P:signal transduction"/>
    <property type="evidence" value="ECO:0007669"/>
    <property type="project" value="UniProtKB-KW"/>
</dbReference>
<keyword evidence="3" id="KW-0175">Coiled coil</keyword>
<dbReference type="PROSITE" id="PS50111">
    <property type="entry name" value="CHEMOTAXIS_TRANSDUC_2"/>
    <property type="match status" value="1"/>
</dbReference>
<dbReference type="Proteomes" id="UP000218784">
    <property type="component" value="Unassembled WGS sequence"/>
</dbReference>
<feature type="transmembrane region" description="Helical" evidence="4">
    <location>
        <begin position="24"/>
        <end position="46"/>
    </location>
</feature>
<keyword evidence="4" id="KW-0472">Membrane</keyword>
<dbReference type="InterPro" id="IPR004089">
    <property type="entry name" value="MCPsignal_dom"/>
</dbReference>
<dbReference type="EMBL" id="NWVD01000005">
    <property type="protein sequence ID" value="PCG08527.1"/>
    <property type="molecule type" value="Genomic_DNA"/>
</dbReference>
<dbReference type="Gene3D" id="1.10.287.950">
    <property type="entry name" value="Methyl-accepting chemotaxis protein"/>
    <property type="match status" value="1"/>
</dbReference>
<dbReference type="Pfam" id="PF00015">
    <property type="entry name" value="MCPsignal"/>
    <property type="match status" value="1"/>
</dbReference>
<feature type="coiled-coil region" evidence="3">
    <location>
        <begin position="299"/>
        <end position="358"/>
    </location>
</feature>
<feature type="domain" description="Methyl-accepting transducer" evidence="5">
    <location>
        <begin position="356"/>
        <end position="603"/>
    </location>
</feature>
<dbReference type="PANTHER" id="PTHR32089:SF112">
    <property type="entry name" value="LYSOZYME-LIKE PROTEIN-RELATED"/>
    <property type="match status" value="1"/>
</dbReference>
<organism evidence="6 7">
    <name type="scientific">Sphingomonas ginsenosidimutans</name>
    <dbReference type="NCBI Taxonomy" id="862134"/>
    <lineage>
        <taxon>Bacteria</taxon>
        <taxon>Pseudomonadati</taxon>
        <taxon>Pseudomonadota</taxon>
        <taxon>Alphaproteobacteria</taxon>
        <taxon>Sphingomonadales</taxon>
        <taxon>Sphingomonadaceae</taxon>
        <taxon>Sphingomonas</taxon>
    </lineage>
</organism>
<name>A0A2A4HXY4_9SPHN</name>
<dbReference type="PANTHER" id="PTHR32089">
    <property type="entry name" value="METHYL-ACCEPTING CHEMOTAXIS PROTEIN MCPB"/>
    <property type="match status" value="1"/>
</dbReference>
<keyword evidence="4" id="KW-1133">Transmembrane helix</keyword>
<evidence type="ECO:0000313" key="6">
    <source>
        <dbReference type="EMBL" id="PCG08527.1"/>
    </source>
</evidence>
<evidence type="ECO:0000256" key="2">
    <source>
        <dbReference type="PROSITE-ProRule" id="PRU00284"/>
    </source>
</evidence>
<feature type="transmembrane region" description="Helical" evidence="4">
    <location>
        <begin position="261"/>
        <end position="280"/>
    </location>
</feature>
<proteinExistence type="predicted"/>